<accession>A0A3R8S1Q0</accession>
<dbReference type="GO" id="GO:0005829">
    <property type="term" value="C:cytosol"/>
    <property type="evidence" value="ECO:0007669"/>
    <property type="project" value="TreeGrafter"/>
</dbReference>
<dbReference type="EMBL" id="RSED01000008">
    <property type="protein sequence ID" value="RRS04104.1"/>
    <property type="molecule type" value="Genomic_DNA"/>
</dbReference>
<evidence type="ECO:0000313" key="4">
    <source>
        <dbReference type="EMBL" id="RRS04104.1"/>
    </source>
</evidence>
<feature type="domain" description="Flavodoxin-like fold" evidence="3">
    <location>
        <begin position="1"/>
        <end position="138"/>
    </location>
</feature>
<organism evidence="4 5">
    <name type="scientific">Aquabacterium soli</name>
    <dbReference type="NCBI Taxonomy" id="2493092"/>
    <lineage>
        <taxon>Bacteria</taxon>
        <taxon>Pseudomonadati</taxon>
        <taxon>Pseudomonadota</taxon>
        <taxon>Betaproteobacteria</taxon>
        <taxon>Burkholderiales</taxon>
        <taxon>Aquabacterium</taxon>
    </lineage>
</organism>
<protein>
    <submittedName>
        <fullName evidence="4">Flavodoxin family protein</fullName>
    </submittedName>
</protein>
<comment type="caution">
    <text evidence="4">The sequence shown here is derived from an EMBL/GenBank/DDBJ whole genome shotgun (WGS) entry which is preliminary data.</text>
</comment>
<sequence>MKCLVVFAHPDPHSFNAALHQAAVDTLRAAGHEVRDLDLYAMGFNPVMGASEKATYMGDTQVNVEALDVHVEPLQWAEALVVVYPTWMYGPPAILKGWLDRVMLPGVAFRLGGHRFRPIRGCLDNIRHFVGITTSGSPWWWLRVIGDPGRSLFMRGLRPLFARRCRAQWLQLHSMNYATREQRHRFRTRVQTSLGRLS</sequence>
<keyword evidence="2" id="KW-0560">Oxidoreductase</keyword>
<dbReference type="Pfam" id="PF02525">
    <property type="entry name" value="Flavodoxin_2"/>
    <property type="match status" value="1"/>
</dbReference>
<dbReference type="AlphaFoldDB" id="A0A3R8S1Q0"/>
<dbReference type="Proteomes" id="UP000269265">
    <property type="component" value="Unassembled WGS sequence"/>
</dbReference>
<dbReference type="GO" id="GO:0003955">
    <property type="term" value="F:NAD(P)H dehydrogenase (quinone) activity"/>
    <property type="evidence" value="ECO:0007669"/>
    <property type="project" value="TreeGrafter"/>
</dbReference>
<gene>
    <name evidence="4" type="ORF">EIP75_12030</name>
</gene>
<dbReference type="PANTHER" id="PTHR10204">
    <property type="entry name" value="NAD P H OXIDOREDUCTASE-RELATED"/>
    <property type="match status" value="1"/>
</dbReference>
<dbReference type="OrthoDB" id="9798454at2"/>
<dbReference type="SUPFAM" id="SSF52218">
    <property type="entry name" value="Flavoproteins"/>
    <property type="match status" value="1"/>
</dbReference>
<dbReference type="PANTHER" id="PTHR10204:SF34">
    <property type="entry name" value="NAD(P)H DEHYDROGENASE [QUINONE] 1 ISOFORM 1"/>
    <property type="match status" value="1"/>
</dbReference>
<dbReference type="InterPro" id="IPR003680">
    <property type="entry name" value="Flavodoxin_fold"/>
</dbReference>
<evidence type="ECO:0000313" key="5">
    <source>
        <dbReference type="Proteomes" id="UP000269265"/>
    </source>
</evidence>
<dbReference type="Gene3D" id="3.40.50.360">
    <property type="match status" value="1"/>
</dbReference>
<dbReference type="InterPro" id="IPR051545">
    <property type="entry name" value="NAD(P)H_dehydrogenase_qn"/>
</dbReference>
<comment type="similarity">
    <text evidence="1">Belongs to the NAD(P)H dehydrogenase (quinone) family.</text>
</comment>
<dbReference type="InterPro" id="IPR029039">
    <property type="entry name" value="Flavoprotein-like_sf"/>
</dbReference>
<evidence type="ECO:0000256" key="1">
    <source>
        <dbReference type="ARBA" id="ARBA00006252"/>
    </source>
</evidence>
<proteinExistence type="inferred from homology"/>
<evidence type="ECO:0000259" key="3">
    <source>
        <dbReference type="Pfam" id="PF02525"/>
    </source>
</evidence>
<name>A0A3R8S1Q0_9BURK</name>
<dbReference type="RefSeq" id="WP_125243508.1">
    <property type="nucleotide sequence ID" value="NZ_RSED01000008.1"/>
</dbReference>
<reference evidence="4 5" key="1">
    <citation type="submission" date="2018-12" db="EMBL/GenBank/DDBJ databases">
        <title>The whole draft genome of Aquabacterium sp. SJQ9.</title>
        <authorList>
            <person name="Sun L."/>
            <person name="Gao X."/>
            <person name="Chen W."/>
            <person name="Huang K."/>
        </authorList>
    </citation>
    <scope>NUCLEOTIDE SEQUENCE [LARGE SCALE GENOMIC DNA]</scope>
    <source>
        <strain evidence="4 5">SJQ9</strain>
    </source>
</reference>
<keyword evidence="5" id="KW-1185">Reference proteome</keyword>
<evidence type="ECO:0000256" key="2">
    <source>
        <dbReference type="ARBA" id="ARBA00023002"/>
    </source>
</evidence>